<accession>A0A2K1Q0H0</accession>
<dbReference type="PRINTS" id="PR01790">
    <property type="entry name" value="SMP30FAMILY"/>
</dbReference>
<dbReference type="PANTHER" id="PTHR10907">
    <property type="entry name" value="REGUCALCIN"/>
    <property type="match status" value="1"/>
</dbReference>
<comment type="caution">
    <text evidence="5">The sequence shown here is derived from an EMBL/GenBank/DDBJ whole genome shotgun (WGS) entry which is preliminary data.</text>
</comment>
<dbReference type="PANTHER" id="PTHR10907:SF47">
    <property type="entry name" value="REGUCALCIN"/>
    <property type="match status" value="1"/>
</dbReference>
<comment type="similarity">
    <text evidence="1">Belongs to the SMP-30/CGR1 family.</text>
</comment>
<feature type="binding site" evidence="3">
    <location>
        <position position="101"/>
    </location>
    <ligand>
        <name>substrate</name>
    </ligand>
</feature>
<feature type="binding site" evidence="3">
    <location>
        <position position="15"/>
    </location>
    <ligand>
        <name>a divalent metal cation</name>
        <dbReference type="ChEBI" id="CHEBI:60240"/>
    </ligand>
</feature>
<dbReference type="InterPro" id="IPR011042">
    <property type="entry name" value="6-blade_b-propeller_TolB-like"/>
</dbReference>
<keyword evidence="6" id="KW-1185">Reference proteome</keyword>
<feature type="domain" description="SMP-30/Gluconolactonase/LRE-like region" evidence="4">
    <location>
        <begin position="13"/>
        <end position="258"/>
    </location>
</feature>
<evidence type="ECO:0000256" key="3">
    <source>
        <dbReference type="PIRSR" id="PIRSR605511-2"/>
    </source>
</evidence>
<dbReference type="RefSeq" id="WP_103073711.1">
    <property type="nucleotide sequence ID" value="NZ_NPZB01000001.1"/>
</dbReference>
<dbReference type="AlphaFoldDB" id="A0A2K1Q0H0"/>
<organism evidence="5 6">
    <name type="scientific">Solilutibacter silvestris</name>
    <dbReference type="NCBI Taxonomy" id="1645665"/>
    <lineage>
        <taxon>Bacteria</taxon>
        <taxon>Pseudomonadati</taxon>
        <taxon>Pseudomonadota</taxon>
        <taxon>Gammaproteobacteria</taxon>
        <taxon>Lysobacterales</taxon>
        <taxon>Lysobacteraceae</taxon>
        <taxon>Solilutibacter</taxon>
    </lineage>
</organism>
<gene>
    <name evidence="5" type="ORF">Lysil_0169</name>
</gene>
<dbReference type="GO" id="GO:0005509">
    <property type="term" value="F:calcium ion binding"/>
    <property type="evidence" value="ECO:0007669"/>
    <property type="project" value="TreeGrafter"/>
</dbReference>
<feature type="active site" description="Proton donor/acceptor" evidence="2">
    <location>
        <position position="199"/>
    </location>
</feature>
<dbReference type="InterPro" id="IPR013658">
    <property type="entry name" value="SGL"/>
</dbReference>
<name>A0A2K1Q0H0_9GAMM</name>
<evidence type="ECO:0000256" key="2">
    <source>
        <dbReference type="PIRSR" id="PIRSR605511-1"/>
    </source>
</evidence>
<keyword evidence="3" id="KW-0862">Zinc</keyword>
<evidence type="ECO:0000313" key="6">
    <source>
        <dbReference type="Proteomes" id="UP000236220"/>
    </source>
</evidence>
<dbReference type="Proteomes" id="UP000236220">
    <property type="component" value="Unassembled WGS sequence"/>
</dbReference>
<reference evidence="5 6" key="1">
    <citation type="submission" date="2017-08" db="EMBL/GenBank/DDBJ databases">
        <title>Lysobacter sylvestris genome.</title>
        <authorList>
            <person name="Zhang D.-C."/>
            <person name="Albuquerque L."/>
            <person name="Franca L."/>
            <person name="Froufe H.J.C."/>
            <person name="Barroso C."/>
            <person name="Egas C."/>
            <person name="Da Costa M."/>
            <person name="Margesin R."/>
        </authorList>
    </citation>
    <scope>NUCLEOTIDE SEQUENCE [LARGE SCALE GENOMIC DNA]</scope>
    <source>
        <strain evidence="5 6">AM20-91</strain>
    </source>
</reference>
<dbReference type="GO" id="GO:0004341">
    <property type="term" value="F:gluconolactonase activity"/>
    <property type="evidence" value="ECO:0007669"/>
    <property type="project" value="TreeGrafter"/>
</dbReference>
<evidence type="ECO:0000313" key="5">
    <source>
        <dbReference type="EMBL" id="PNS08540.1"/>
    </source>
</evidence>
<feature type="binding site" evidence="3">
    <location>
        <position position="199"/>
    </location>
    <ligand>
        <name>a divalent metal cation</name>
        <dbReference type="ChEBI" id="CHEBI:60240"/>
    </ligand>
</feature>
<dbReference type="InterPro" id="IPR005511">
    <property type="entry name" value="SMP-30"/>
</dbReference>
<comment type="cofactor">
    <cofactor evidence="3">
        <name>Zn(2+)</name>
        <dbReference type="ChEBI" id="CHEBI:29105"/>
    </cofactor>
    <text evidence="3">Binds 1 divalent metal cation per subunit.</text>
</comment>
<feature type="binding site" evidence="3">
    <location>
        <position position="119"/>
    </location>
    <ligand>
        <name>substrate</name>
    </ligand>
</feature>
<dbReference type="SUPFAM" id="SSF63829">
    <property type="entry name" value="Calcium-dependent phosphotriesterase"/>
    <property type="match status" value="1"/>
</dbReference>
<protein>
    <submittedName>
        <fullName evidence="5">Gluconolactonase</fullName>
    </submittedName>
</protein>
<dbReference type="Pfam" id="PF08450">
    <property type="entry name" value="SGL"/>
    <property type="match status" value="1"/>
</dbReference>
<proteinExistence type="inferred from homology"/>
<evidence type="ECO:0000256" key="1">
    <source>
        <dbReference type="ARBA" id="ARBA00008853"/>
    </source>
</evidence>
<dbReference type="OrthoDB" id="9775406at2"/>
<dbReference type="Gene3D" id="2.120.10.30">
    <property type="entry name" value="TolB, C-terminal domain"/>
    <property type="match status" value="1"/>
</dbReference>
<sequence length="303" mass="32944">MKLIDVVPVGNLLGEGVQWNPDDGCLWWTDISNSMLHRWHLDSRVHSVFATPERLCSFAFIEGQSRLLCAFASGVAMFDPHSGAITWLHRLETPGSGRRCNDGRVDRQGRFWVGTMVEDAARAGAFSASLYCMDRDGGVHVREREIDIANGLCWSPDGGRMYFADSARRTMYAYDFDGDTGAISARREFARLPESAEPDGACVDAQGCVWSAQWGAGQVACYAPDGRIRATIEVPASQPTCVAFAGASLDLLCVTSARAGLDAAALARQPDAGHLFIYQATTTGLAECRVRADFNPIHAKMDS</sequence>
<keyword evidence="3" id="KW-0479">Metal-binding</keyword>
<dbReference type="GO" id="GO:0019853">
    <property type="term" value="P:L-ascorbic acid biosynthetic process"/>
    <property type="evidence" value="ECO:0007669"/>
    <property type="project" value="TreeGrafter"/>
</dbReference>
<feature type="binding site" evidence="3">
    <location>
        <position position="150"/>
    </location>
    <ligand>
        <name>a divalent metal cation</name>
        <dbReference type="ChEBI" id="CHEBI:60240"/>
    </ligand>
</feature>
<feature type="binding site" evidence="3">
    <location>
        <position position="99"/>
    </location>
    <ligand>
        <name>substrate</name>
    </ligand>
</feature>
<evidence type="ECO:0000259" key="4">
    <source>
        <dbReference type="Pfam" id="PF08450"/>
    </source>
</evidence>
<dbReference type="EMBL" id="NPZB01000001">
    <property type="protein sequence ID" value="PNS08540.1"/>
    <property type="molecule type" value="Genomic_DNA"/>
</dbReference>